<reference evidence="1" key="1">
    <citation type="submission" date="2021-01" db="EMBL/GenBank/DDBJ databases">
        <title>Genomic Encyclopedia of Type Strains, Phase IV (KMG-IV): sequencing the most valuable type-strain genomes for metagenomic binning, comparative biology and taxonomic classification.</title>
        <authorList>
            <person name="Goeker M."/>
        </authorList>
    </citation>
    <scope>NUCLEOTIDE SEQUENCE</scope>
    <source>
        <strain evidence="1">DSM 21943</strain>
    </source>
</reference>
<organism evidence="1 2">
    <name type="scientific">Shouchella xiaoxiensis</name>
    <dbReference type="NCBI Taxonomy" id="766895"/>
    <lineage>
        <taxon>Bacteria</taxon>
        <taxon>Bacillati</taxon>
        <taxon>Bacillota</taxon>
        <taxon>Bacilli</taxon>
        <taxon>Bacillales</taxon>
        <taxon>Bacillaceae</taxon>
        <taxon>Shouchella</taxon>
    </lineage>
</organism>
<sequence>MSQLLKWLGTISAILLSLLLVISILATNNTWYNRGLNDMVAPLDGVDLLSLISTENHSFKQALPTDYQQRSIGNMLVSSTTSLDLNNPLSLLAQGIPIMSSFDTRIVQAGEGTNLTNMPRESTPPEEALEKLAKEHANSTPTVETPATNNDGQATEPSVLIYHTHSYESYLPELGFEGDPNADKAISSDPTKNIIRVGNRFAEVLGEHDIIADVDQTNVNAYMLERDMKNYYAASRQIVTKQMDEQDYDLILDFHRDSVRAEHTVATINNERFARILFVVGTAHPNADAQRKAAIELNERIEAEYPGLSRGVFEKDKSQGNGVYNQDLADTAMLIEFGGVDNTMDESLRSAEAVAGILADYYKETIRE</sequence>
<accession>A0ABS2T070</accession>
<proteinExistence type="predicted"/>
<gene>
    <name evidence="1" type="ORF">JOC54_003394</name>
</gene>
<dbReference type="NCBIfam" id="TIGR02867">
    <property type="entry name" value="spore_II_P"/>
    <property type="match status" value="1"/>
</dbReference>
<protein>
    <submittedName>
        <fullName evidence="1">Stage II sporulation protein P</fullName>
    </submittedName>
</protein>
<keyword evidence="2" id="KW-1185">Reference proteome</keyword>
<dbReference type="EMBL" id="JAFBCV010000011">
    <property type="protein sequence ID" value="MBM7840114.1"/>
    <property type="molecule type" value="Genomic_DNA"/>
</dbReference>
<dbReference type="Proteomes" id="UP001179280">
    <property type="component" value="Unassembled WGS sequence"/>
</dbReference>
<dbReference type="InterPro" id="IPR010897">
    <property type="entry name" value="Spore_II_P"/>
</dbReference>
<dbReference type="RefSeq" id="WP_204467562.1">
    <property type="nucleotide sequence ID" value="NZ_JAFBCV010000011.1"/>
</dbReference>
<dbReference type="SUPFAM" id="SSF53187">
    <property type="entry name" value="Zn-dependent exopeptidases"/>
    <property type="match status" value="1"/>
</dbReference>
<evidence type="ECO:0000313" key="1">
    <source>
        <dbReference type="EMBL" id="MBM7840114.1"/>
    </source>
</evidence>
<dbReference type="Pfam" id="PF07454">
    <property type="entry name" value="SpoIIP"/>
    <property type="match status" value="1"/>
</dbReference>
<name>A0ABS2T070_9BACI</name>
<comment type="caution">
    <text evidence="1">The sequence shown here is derived from an EMBL/GenBank/DDBJ whole genome shotgun (WGS) entry which is preliminary data.</text>
</comment>
<evidence type="ECO:0000313" key="2">
    <source>
        <dbReference type="Proteomes" id="UP001179280"/>
    </source>
</evidence>